<dbReference type="PROSITE" id="PS00608">
    <property type="entry name" value="GLYCOSYL_HYDROL_F2_2"/>
    <property type="match status" value="1"/>
</dbReference>
<dbReference type="GO" id="GO:0004553">
    <property type="term" value="F:hydrolase activity, hydrolyzing O-glycosyl compounds"/>
    <property type="evidence" value="ECO:0007669"/>
    <property type="project" value="InterPro"/>
</dbReference>
<dbReference type="AlphaFoldDB" id="A0A0D3KK04"/>
<evidence type="ECO:0000259" key="5">
    <source>
        <dbReference type="Pfam" id="PF02836"/>
    </source>
</evidence>
<dbReference type="InterPro" id="IPR051913">
    <property type="entry name" value="GH2_Domain-Containing"/>
</dbReference>
<dbReference type="SUPFAM" id="SSF51445">
    <property type="entry name" value="(Trans)glycosidases"/>
    <property type="match status" value="1"/>
</dbReference>
<feature type="signal peptide" evidence="4">
    <location>
        <begin position="1"/>
        <end position="20"/>
    </location>
</feature>
<reference evidence="6" key="2">
    <citation type="submission" date="2024-10" db="UniProtKB">
        <authorList>
            <consortium name="EnsemblProtists"/>
        </authorList>
    </citation>
    <scope>IDENTIFICATION</scope>
</reference>
<dbReference type="Gene3D" id="3.20.20.80">
    <property type="entry name" value="Glycosidases"/>
    <property type="match status" value="1"/>
</dbReference>
<dbReference type="SUPFAM" id="SSF49785">
    <property type="entry name" value="Galactose-binding domain-like"/>
    <property type="match status" value="1"/>
</dbReference>
<dbReference type="InterPro" id="IPR023232">
    <property type="entry name" value="Glyco_hydro_2_AS"/>
</dbReference>
<proteinExistence type="inferred from homology"/>
<dbReference type="PANTHER" id="PTHR42732">
    <property type="entry name" value="BETA-GALACTOSIDASE"/>
    <property type="match status" value="1"/>
</dbReference>
<keyword evidence="7" id="KW-1185">Reference proteome</keyword>
<dbReference type="InterPro" id="IPR006103">
    <property type="entry name" value="Glyco_hydro_2_cat"/>
</dbReference>
<evidence type="ECO:0000256" key="2">
    <source>
        <dbReference type="ARBA" id="ARBA00022801"/>
    </source>
</evidence>
<dbReference type="PaxDb" id="2903-EOD36089"/>
<dbReference type="InterPro" id="IPR036156">
    <property type="entry name" value="Beta-gal/glucu_dom_sf"/>
</dbReference>
<dbReference type="GO" id="GO:0005975">
    <property type="term" value="P:carbohydrate metabolic process"/>
    <property type="evidence" value="ECO:0007669"/>
    <property type="project" value="InterPro"/>
</dbReference>
<dbReference type="STRING" id="2903.R1FRM2"/>
<evidence type="ECO:0000256" key="1">
    <source>
        <dbReference type="ARBA" id="ARBA00007401"/>
    </source>
</evidence>
<dbReference type="EnsemblProtists" id="EOD36089">
    <property type="protein sequence ID" value="EOD36089"/>
    <property type="gene ID" value="EMIHUDRAFT_467296"/>
</dbReference>
<comment type="similarity">
    <text evidence="1">Belongs to the glycosyl hydrolase 2 family.</text>
</comment>
<dbReference type="HOGENOM" id="CLU_428612_0_0_1"/>
<sequence length="639" mass="66938">MLLLCFPLALVSLSAPRDEAFTLPAEWAGSLLFLDFEGSFRKTTAHDCGYTPFRVRLDNATSLRRRLGSGDSAHTIAVFVDPDNGDEGARSHGSGWWYEGGGLYRSVALLRVPPLHIERDGLFAYSNLSWRASGGMEEEGEQEGEQPSGGVLHASAAVANAGSSAQTICVAFSLSPPGGGRLLAAASTAAVSVPPGGRATVSLALSVAEPEVWSAASPHLYTVHAAVMQSGCASSSSFSASSSSSSSASSSASSAASSSSSSASASSSSSAAAAASSSDGVVDAVSTTHGFRSLRYDADAGFFLNQRHFKVRGFCDHNSFAVVGMAVPPRVDLFRAQALRVVVMDENRLFANSSKYVANMGALVRRDRNHPSVVIWSFCNEAGCEGWRERGGPRFQEVAHRLDGSRPTLANMFTFDDLLSHTVDVQGFSHQSRQKLDACHARLPDKPIYMSECCSCETLRDNPHTACTQKSFNARCAESNTATNASDGAAYAVGDMACGTMVWTLFDYYGEPPVGGFEVSSSYGQRRRAGTHNGDVHSHLPNDSPTYPAYHGLVRAVVRVTSAAGRTAAERALLAKIDVRGPLAAAARAAADTTATPIVVEASSPGFAPARVTIPTSTDLAADGVMAVAAAGAGKSVRI</sequence>
<feature type="domain" description="Glycoside hydrolase family 2 catalytic" evidence="5">
    <location>
        <begin position="354"/>
        <end position="409"/>
    </location>
</feature>
<dbReference type="Proteomes" id="UP000013827">
    <property type="component" value="Unassembled WGS sequence"/>
</dbReference>
<dbReference type="KEGG" id="ehx:EMIHUDRAFT_467296"/>
<dbReference type="InterPro" id="IPR008979">
    <property type="entry name" value="Galactose-bd-like_sf"/>
</dbReference>
<dbReference type="eggNOG" id="ENOG502S3MC">
    <property type="taxonomic scope" value="Eukaryota"/>
</dbReference>
<evidence type="ECO:0000256" key="3">
    <source>
        <dbReference type="ARBA" id="ARBA00023295"/>
    </source>
</evidence>
<dbReference type="GeneID" id="17281360"/>
<keyword evidence="3" id="KW-0326">Glycosidase</keyword>
<dbReference type="RefSeq" id="XP_005788518.1">
    <property type="nucleotide sequence ID" value="XM_005788461.1"/>
</dbReference>
<dbReference type="SUPFAM" id="SSF49303">
    <property type="entry name" value="beta-Galactosidase/glucuronidase domain"/>
    <property type="match status" value="1"/>
</dbReference>
<dbReference type="Gene3D" id="2.60.40.10">
    <property type="entry name" value="Immunoglobulins"/>
    <property type="match status" value="1"/>
</dbReference>
<dbReference type="Pfam" id="PF02836">
    <property type="entry name" value="Glyco_hydro_2_C"/>
    <property type="match status" value="1"/>
</dbReference>
<keyword evidence="4" id="KW-0732">Signal</keyword>
<organism evidence="6 7">
    <name type="scientific">Emiliania huxleyi (strain CCMP1516)</name>
    <dbReference type="NCBI Taxonomy" id="280463"/>
    <lineage>
        <taxon>Eukaryota</taxon>
        <taxon>Haptista</taxon>
        <taxon>Haptophyta</taxon>
        <taxon>Prymnesiophyceae</taxon>
        <taxon>Isochrysidales</taxon>
        <taxon>Noelaerhabdaceae</taxon>
        <taxon>Emiliania</taxon>
    </lineage>
</organism>
<dbReference type="PANTHER" id="PTHR42732:SF1">
    <property type="entry name" value="BETA-MANNOSIDASE"/>
    <property type="match status" value="1"/>
</dbReference>
<dbReference type="InterPro" id="IPR013783">
    <property type="entry name" value="Ig-like_fold"/>
</dbReference>
<name>A0A0D3KK04_EMIH1</name>
<dbReference type="Gene3D" id="2.60.120.260">
    <property type="entry name" value="Galactose-binding domain-like"/>
    <property type="match status" value="1"/>
</dbReference>
<evidence type="ECO:0000313" key="7">
    <source>
        <dbReference type="Proteomes" id="UP000013827"/>
    </source>
</evidence>
<feature type="chain" id="PRO_5044291846" description="Glycoside hydrolase family 2 catalytic domain-containing protein" evidence="4">
    <location>
        <begin position="21"/>
        <end position="639"/>
    </location>
</feature>
<evidence type="ECO:0000256" key="4">
    <source>
        <dbReference type="SAM" id="SignalP"/>
    </source>
</evidence>
<evidence type="ECO:0000313" key="6">
    <source>
        <dbReference type="EnsemblProtists" id="EOD36089"/>
    </source>
</evidence>
<dbReference type="InterPro" id="IPR017853">
    <property type="entry name" value="GH"/>
</dbReference>
<reference evidence="7" key="1">
    <citation type="journal article" date="2013" name="Nature">
        <title>Pan genome of the phytoplankton Emiliania underpins its global distribution.</title>
        <authorList>
            <person name="Read B.A."/>
            <person name="Kegel J."/>
            <person name="Klute M.J."/>
            <person name="Kuo A."/>
            <person name="Lefebvre S.C."/>
            <person name="Maumus F."/>
            <person name="Mayer C."/>
            <person name="Miller J."/>
            <person name="Monier A."/>
            <person name="Salamov A."/>
            <person name="Young J."/>
            <person name="Aguilar M."/>
            <person name="Claverie J.M."/>
            <person name="Frickenhaus S."/>
            <person name="Gonzalez K."/>
            <person name="Herman E.K."/>
            <person name="Lin Y.C."/>
            <person name="Napier J."/>
            <person name="Ogata H."/>
            <person name="Sarno A.F."/>
            <person name="Shmutz J."/>
            <person name="Schroeder D."/>
            <person name="de Vargas C."/>
            <person name="Verret F."/>
            <person name="von Dassow P."/>
            <person name="Valentin K."/>
            <person name="Van de Peer Y."/>
            <person name="Wheeler G."/>
            <person name="Dacks J.B."/>
            <person name="Delwiche C.F."/>
            <person name="Dyhrman S.T."/>
            <person name="Glockner G."/>
            <person name="John U."/>
            <person name="Richards T."/>
            <person name="Worden A.Z."/>
            <person name="Zhang X."/>
            <person name="Grigoriev I.V."/>
            <person name="Allen A.E."/>
            <person name="Bidle K."/>
            <person name="Borodovsky M."/>
            <person name="Bowler C."/>
            <person name="Brownlee C."/>
            <person name="Cock J.M."/>
            <person name="Elias M."/>
            <person name="Gladyshev V.N."/>
            <person name="Groth M."/>
            <person name="Guda C."/>
            <person name="Hadaegh A."/>
            <person name="Iglesias-Rodriguez M.D."/>
            <person name="Jenkins J."/>
            <person name="Jones B.M."/>
            <person name="Lawson T."/>
            <person name="Leese F."/>
            <person name="Lindquist E."/>
            <person name="Lobanov A."/>
            <person name="Lomsadze A."/>
            <person name="Malik S.B."/>
            <person name="Marsh M.E."/>
            <person name="Mackinder L."/>
            <person name="Mock T."/>
            <person name="Mueller-Roeber B."/>
            <person name="Pagarete A."/>
            <person name="Parker M."/>
            <person name="Probert I."/>
            <person name="Quesneville H."/>
            <person name="Raines C."/>
            <person name="Rensing S.A."/>
            <person name="Riano-Pachon D.M."/>
            <person name="Richier S."/>
            <person name="Rokitta S."/>
            <person name="Shiraiwa Y."/>
            <person name="Soanes D.M."/>
            <person name="van der Giezen M."/>
            <person name="Wahlund T.M."/>
            <person name="Williams B."/>
            <person name="Wilson W."/>
            <person name="Wolfe G."/>
            <person name="Wurch L.L."/>
        </authorList>
    </citation>
    <scope>NUCLEOTIDE SEQUENCE</scope>
</reference>
<keyword evidence="2" id="KW-0378">Hydrolase</keyword>
<protein>
    <recommendedName>
        <fullName evidence="5">Glycoside hydrolase family 2 catalytic domain-containing protein</fullName>
    </recommendedName>
</protein>
<accession>A0A0D3KK04</accession>